<protein>
    <submittedName>
        <fullName evidence="8">Membrane protein</fullName>
    </submittedName>
</protein>
<evidence type="ECO:0000259" key="7">
    <source>
        <dbReference type="Pfam" id="PF00892"/>
    </source>
</evidence>
<evidence type="ECO:0000256" key="5">
    <source>
        <dbReference type="ARBA" id="ARBA00023136"/>
    </source>
</evidence>
<dbReference type="EMBL" id="BATB01000028">
    <property type="protein sequence ID" value="GAD56083.1"/>
    <property type="molecule type" value="Genomic_DNA"/>
</dbReference>
<evidence type="ECO:0000313" key="8">
    <source>
        <dbReference type="EMBL" id="GAD56083.1"/>
    </source>
</evidence>
<evidence type="ECO:0000256" key="6">
    <source>
        <dbReference type="SAM" id="Phobius"/>
    </source>
</evidence>
<dbReference type="PANTHER" id="PTHR22911:SF6">
    <property type="entry name" value="SOLUTE CARRIER FAMILY 35 MEMBER G1"/>
    <property type="match status" value="1"/>
</dbReference>
<reference evidence="8" key="1">
    <citation type="journal article" date="2013" name="Genome Announc.">
        <title>Draft Genome Sequence of Loktanella cinnabarina LL-001T, Isolated from Deep-Sea Floor Sediment.</title>
        <authorList>
            <person name="Nishi S."/>
            <person name="Tsubouchi T."/>
            <person name="Takaki Y."/>
            <person name="Koyanagi R."/>
            <person name="Satoh N."/>
            <person name="Maruyama T."/>
            <person name="Hatada Y."/>
        </authorList>
    </citation>
    <scope>NUCLEOTIDE SEQUENCE [LARGE SCALE GENOMIC DNA]</scope>
    <source>
        <strain evidence="8">LL-001</strain>
    </source>
</reference>
<dbReference type="PANTHER" id="PTHR22911">
    <property type="entry name" value="ACYL-MALONYL CONDENSING ENZYME-RELATED"/>
    <property type="match status" value="1"/>
</dbReference>
<evidence type="ECO:0000256" key="2">
    <source>
        <dbReference type="ARBA" id="ARBA00009853"/>
    </source>
</evidence>
<dbReference type="GO" id="GO:0016020">
    <property type="term" value="C:membrane"/>
    <property type="evidence" value="ECO:0007669"/>
    <property type="project" value="UniProtKB-SubCell"/>
</dbReference>
<feature type="transmembrane region" description="Helical" evidence="6">
    <location>
        <begin position="270"/>
        <end position="289"/>
    </location>
</feature>
<dbReference type="STRING" id="1337093.MBELCI_2135"/>
<keyword evidence="3 6" id="KW-0812">Transmembrane</keyword>
<feature type="transmembrane region" description="Helical" evidence="6">
    <location>
        <begin position="220"/>
        <end position="239"/>
    </location>
</feature>
<feature type="transmembrane region" description="Helical" evidence="6">
    <location>
        <begin position="246"/>
        <end position="264"/>
    </location>
</feature>
<feature type="transmembrane region" description="Helical" evidence="6">
    <location>
        <begin position="14"/>
        <end position="35"/>
    </location>
</feature>
<keyword evidence="4 6" id="KW-1133">Transmembrane helix</keyword>
<feature type="domain" description="EamA" evidence="7">
    <location>
        <begin position="17"/>
        <end position="148"/>
    </location>
</feature>
<feature type="transmembrane region" description="Helical" evidence="6">
    <location>
        <begin position="188"/>
        <end position="208"/>
    </location>
</feature>
<feature type="transmembrane region" description="Helical" evidence="6">
    <location>
        <begin position="132"/>
        <end position="152"/>
    </location>
</feature>
<dbReference type="RefSeq" id="WP_021694184.1">
    <property type="nucleotide sequence ID" value="NZ_BATB01000028.1"/>
</dbReference>
<evidence type="ECO:0000256" key="4">
    <source>
        <dbReference type="ARBA" id="ARBA00022989"/>
    </source>
</evidence>
<dbReference type="AlphaFoldDB" id="U3AMW4"/>
<dbReference type="Proteomes" id="UP000016566">
    <property type="component" value="Unassembled WGS sequence"/>
</dbReference>
<feature type="transmembrane region" description="Helical" evidence="6">
    <location>
        <begin position="47"/>
        <end position="65"/>
    </location>
</feature>
<comment type="subcellular location">
    <subcellularLocation>
        <location evidence="1">Membrane</location>
        <topology evidence="1">Multi-pass membrane protein</topology>
    </subcellularLocation>
</comment>
<dbReference type="InterPro" id="IPR000620">
    <property type="entry name" value="EamA_dom"/>
</dbReference>
<dbReference type="Pfam" id="PF00892">
    <property type="entry name" value="EamA"/>
    <property type="match status" value="2"/>
</dbReference>
<dbReference type="OrthoDB" id="9810329at2"/>
<comment type="similarity">
    <text evidence="2">Belongs to the drug/metabolite transporter (DMT) superfamily. 10 TMS drug/metabolite exporter (DME) (TC 2.A.7.3) family.</text>
</comment>
<proteinExistence type="inferred from homology"/>
<keyword evidence="9" id="KW-1185">Reference proteome</keyword>
<feature type="transmembrane region" description="Helical" evidence="6">
    <location>
        <begin position="93"/>
        <end position="120"/>
    </location>
</feature>
<dbReference type="SUPFAM" id="SSF103481">
    <property type="entry name" value="Multidrug resistance efflux transporter EmrE"/>
    <property type="match status" value="2"/>
</dbReference>
<organism evidence="8 9">
    <name type="scientific">Limimaricola cinnabarinus LL-001</name>
    <dbReference type="NCBI Taxonomy" id="1337093"/>
    <lineage>
        <taxon>Bacteria</taxon>
        <taxon>Pseudomonadati</taxon>
        <taxon>Pseudomonadota</taxon>
        <taxon>Alphaproteobacteria</taxon>
        <taxon>Rhodobacterales</taxon>
        <taxon>Paracoccaceae</taxon>
        <taxon>Limimaricola</taxon>
    </lineage>
</organism>
<dbReference type="eggNOG" id="COG0697">
    <property type="taxonomic scope" value="Bacteria"/>
</dbReference>
<evidence type="ECO:0000313" key="9">
    <source>
        <dbReference type="Proteomes" id="UP000016566"/>
    </source>
</evidence>
<evidence type="ECO:0000256" key="3">
    <source>
        <dbReference type="ARBA" id="ARBA00022692"/>
    </source>
</evidence>
<gene>
    <name evidence="8" type="ORF">MBELCI_2135</name>
</gene>
<evidence type="ECO:0000256" key="1">
    <source>
        <dbReference type="ARBA" id="ARBA00004141"/>
    </source>
</evidence>
<comment type="caution">
    <text evidence="8">The sequence shown here is derived from an EMBL/GenBank/DDBJ whole genome shotgun (WGS) entry which is preliminary data.</text>
</comment>
<dbReference type="InterPro" id="IPR037185">
    <property type="entry name" value="EmrE-like"/>
</dbReference>
<keyword evidence="5 6" id="KW-0472">Membrane</keyword>
<feature type="domain" description="EamA" evidence="7">
    <location>
        <begin position="158"/>
        <end position="288"/>
    </location>
</feature>
<feature type="transmembrane region" description="Helical" evidence="6">
    <location>
        <begin position="158"/>
        <end position="176"/>
    </location>
</feature>
<name>U3AMW4_9RHOB</name>
<accession>U3AMW4</accession>
<sequence length="304" mass="31649">MSTQDATDGTGSQALLAAAWMMGAVAAFTSMAVAGRAVSFELDTFEIMAYRSLIGAAIVAATLGLRGRWGAVGLRRPDLHLARNLAHFTAQNLWFYAIVSLPLAQVFALEFTAPLWALVLSPLLLGERLTRARALAALLGFAGILLVARPGAAPISPALLAAAGCAIGFAFTYILTKKLTVQVSTAEILWWMTVSQAVFGLACAAFDADITLPSAATLPWIALIAAAGLSAHFCIASALRLAPATLVMPFDFLRLPVIAVVGLVAYGEPIGTWVVLGAALILGGNYLNLRAGTASRGANRAARS</sequence>